<dbReference type="EMBL" id="JAOYFB010000001">
    <property type="protein sequence ID" value="KAK4002787.1"/>
    <property type="molecule type" value="Genomic_DNA"/>
</dbReference>
<evidence type="ECO:0000256" key="1">
    <source>
        <dbReference type="SAM" id="Phobius"/>
    </source>
</evidence>
<keyword evidence="3" id="KW-1185">Reference proteome</keyword>
<keyword evidence="1" id="KW-0812">Transmembrane</keyword>
<accession>A0ABQ9YQB4</accession>
<protein>
    <submittedName>
        <fullName evidence="2">Uncharacterized protein</fullName>
    </submittedName>
</protein>
<proteinExistence type="predicted"/>
<reference evidence="2 3" key="1">
    <citation type="journal article" date="2023" name="Nucleic Acids Res.">
        <title>The hologenome of Daphnia magna reveals possible DNA methylation and microbiome-mediated evolution of the host genome.</title>
        <authorList>
            <person name="Chaturvedi A."/>
            <person name="Li X."/>
            <person name="Dhandapani V."/>
            <person name="Marshall H."/>
            <person name="Kissane S."/>
            <person name="Cuenca-Cambronero M."/>
            <person name="Asole G."/>
            <person name="Calvet F."/>
            <person name="Ruiz-Romero M."/>
            <person name="Marangio P."/>
            <person name="Guigo R."/>
            <person name="Rago D."/>
            <person name="Mirbahai L."/>
            <person name="Eastwood N."/>
            <person name="Colbourne J.K."/>
            <person name="Zhou J."/>
            <person name="Mallon E."/>
            <person name="Orsini L."/>
        </authorList>
    </citation>
    <scope>NUCLEOTIDE SEQUENCE [LARGE SCALE GENOMIC DNA]</scope>
    <source>
        <strain evidence="2">LRV0_1</strain>
    </source>
</reference>
<comment type="caution">
    <text evidence="2">The sequence shown here is derived from an EMBL/GenBank/DDBJ whole genome shotgun (WGS) entry which is preliminary data.</text>
</comment>
<evidence type="ECO:0000313" key="3">
    <source>
        <dbReference type="Proteomes" id="UP001234178"/>
    </source>
</evidence>
<feature type="transmembrane region" description="Helical" evidence="1">
    <location>
        <begin position="20"/>
        <end position="36"/>
    </location>
</feature>
<keyword evidence="1" id="KW-1133">Transmembrane helix</keyword>
<evidence type="ECO:0000313" key="2">
    <source>
        <dbReference type="EMBL" id="KAK4002787.1"/>
    </source>
</evidence>
<name>A0ABQ9YQB4_9CRUS</name>
<organism evidence="2 3">
    <name type="scientific">Daphnia magna</name>
    <dbReference type="NCBI Taxonomy" id="35525"/>
    <lineage>
        <taxon>Eukaryota</taxon>
        <taxon>Metazoa</taxon>
        <taxon>Ecdysozoa</taxon>
        <taxon>Arthropoda</taxon>
        <taxon>Crustacea</taxon>
        <taxon>Branchiopoda</taxon>
        <taxon>Diplostraca</taxon>
        <taxon>Cladocera</taxon>
        <taxon>Anomopoda</taxon>
        <taxon>Daphniidae</taxon>
        <taxon>Daphnia</taxon>
    </lineage>
</organism>
<gene>
    <name evidence="2" type="ORF">OUZ56_004589</name>
</gene>
<dbReference type="Proteomes" id="UP001234178">
    <property type="component" value="Unassembled WGS sequence"/>
</dbReference>
<keyword evidence="1" id="KW-0472">Membrane</keyword>
<sequence>MYTQVRNLGKRGNRTGVGPLEFPAGCGLAPCVLLLLGRSGMDAAWQRGQAKEKAKLHLFACATHICFPLTDVLLLADEPTDKSFIG</sequence>